<dbReference type="Pfam" id="PF13076">
    <property type="entry name" value="Fur_reg_FbpA"/>
    <property type="match status" value="1"/>
</dbReference>
<dbReference type="Proteomes" id="UP000326951">
    <property type="component" value="Chromosome"/>
</dbReference>
<protein>
    <submittedName>
        <fullName evidence="2">Fur-regulated basic protein FbpA</fullName>
    </submittedName>
</protein>
<organism evidence="1 4">
    <name type="scientific">Sporolactobacillus terrae</name>
    <dbReference type="NCBI Taxonomy" id="269673"/>
    <lineage>
        <taxon>Bacteria</taxon>
        <taxon>Bacillati</taxon>
        <taxon>Bacillota</taxon>
        <taxon>Bacilli</taxon>
        <taxon>Bacillales</taxon>
        <taxon>Sporolactobacillaceae</taxon>
        <taxon>Sporolactobacillus</taxon>
    </lineage>
</organism>
<dbReference type="EMBL" id="AP021853">
    <property type="protein sequence ID" value="BBN98493.1"/>
    <property type="molecule type" value="Genomic_DNA"/>
</dbReference>
<gene>
    <name evidence="2" type="ORF">C0674_05895</name>
    <name evidence="1" type="ORF">St703_11980</name>
</gene>
<dbReference type="RefSeq" id="WP_081788046.1">
    <property type="nucleotide sequence ID" value="NZ_AP021853.1"/>
</dbReference>
<dbReference type="EMBL" id="CP025688">
    <property type="protein sequence ID" value="QAA22186.1"/>
    <property type="molecule type" value="Genomic_DNA"/>
</dbReference>
<evidence type="ECO:0000313" key="3">
    <source>
        <dbReference type="Proteomes" id="UP000285882"/>
    </source>
</evidence>
<reference evidence="1 4" key="2">
    <citation type="submission" date="2019-09" db="EMBL/GenBank/DDBJ databases">
        <title>Complete genome sequence of Sporolactobacillus terrae 70-3.</title>
        <authorList>
            <person name="Tanaka N."/>
            <person name="Shiwa Y."/>
            <person name="Fujita N."/>
            <person name="Tanasupawat S."/>
        </authorList>
    </citation>
    <scope>NUCLEOTIDE SEQUENCE [LARGE SCALE GENOMIC DNA]</scope>
    <source>
        <strain evidence="1 4">70-3</strain>
    </source>
</reference>
<reference evidence="2 3" key="1">
    <citation type="submission" date="2018-01" db="EMBL/GenBank/DDBJ databases">
        <title>Complete genome sequencing of Sporolactobacillus terrae DLG3.</title>
        <authorList>
            <person name="Nam Y.-D."/>
            <person name="Kang J."/>
            <person name="Chung W.-H."/>
        </authorList>
    </citation>
    <scope>NUCLEOTIDE SEQUENCE [LARGE SCALE GENOMIC DNA]</scope>
    <source>
        <strain evidence="2 3">DLG3</strain>
    </source>
</reference>
<evidence type="ECO:0000313" key="2">
    <source>
        <dbReference type="EMBL" id="QAA22186.1"/>
    </source>
</evidence>
<proteinExistence type="predicted"/>
<name>A0A410D7W4_9BACL</name>
<accession>A0A410D7W4</accession>
<sequence>MTETLTQNNEKEKNALIIKLLNEGVYKTKNRQLYQLSFNELKTLYKKILQP</sequence>
<dbReference type="AlphaFoldDB" id="A0A410D7W4"/>
<keyword evidence="3" id="KW-1185">Reference proteome</keyword>
<evidence type="ECO:0000313" key="1">
    <source>
        <dbReference type="EMBL" id="BBN98493.1"/>
    </source>
</evidence>
<dbReference type="InterPro" id="IPR025072">
    <property type="entry name" value="Fur_reg_FbpA"/>
</dbReference>
<dbReference type="Proteomes" id="UP000285882">
    <property type="component" value="Chromosome"/>
</dbReference>
<evidence type="ECO:0000313" key="4">
    <source>
        <dbReference type="Proteomes" id="UP000326951"/>
    </source>
</evidence>